<keyword evidence="1" id="KW-0808">Transferase</keyword>
<dbReference type="Gene3D" id="1.10.10.10">
    <property type="entry name" value="Winged helix-like DNA-binding domain superfamily/Winged helix DNA-binding domain"/>
    <property type="match status" value="1"/>
</dbReference>
<dbReference type="PROSITE" id="PS50995">
    <property type="entry name" value="HTH_MARR_2"/>
    <property type="match status" value="1"/>
</dbReference>
<dbReference type="Pfam" id="PF01047">
    <property type="entry name" value="MarR"/>
    <property type="match status" value="1"/>
</dbReference>
<evidence type="ECO:0000313" key="6">
    <source>
        <dbReference type="Proteomes" id="UP000235015"/>
    </source>
</evidence>
<feature type="region of interest" description="Disordered" evidence="2">
    <location>
        <begin position="49"/>
        <end position="100"/>
    </location>
</feature>
<dbReference type="STRING" id="1111735.GCA_000428045_03289"/>
<comment type="caution">
    <text evidence="5">The sequence shown here is derived from an EMBL/GenBank/DDBJ whole genome shotgun (WGS) entry which is preliminary data.</text>
</comment>
<dbReference type="PANTHER" id="PTHR13947">
    <property type="entry name" value="GNAT FAMILY N-ACETYLTRANSFERASE"/>
    <property type="match status" value="1"/>
</dbReference>
<feature type="domain" description="N-acetyltransferase" evidence="4">
    <location>
        <begin position="204"/>
        <end position="360"/>
    </location>
</feature>
<dbReference type="InterPro" id="IPR016181">
    <property type="entry name" value="Acyl_CoA_acyltransferase"/>
</dbReference>
<organism evidence="5 6">
    <name type="scientific">Sedimenticola selenatireducens</name>
    <dbReference type="NCBI Taxonomy" id="191960"/>
    <lineage>
        <taxon>Bacteria</taxon>
        <taxon>Pseudomonadati</taxon>
        <taxon>Pseudomonadota</taxon>
        <taxon>Gammaproteobacteria</taxon>
        <taxon>Chromatiales</taxon>
        <taxon>Sedimenticolaceae</taxon>
        <taxon>Sedimenticola</taxon>
    </lineage>
</organism>
<dbReference type="GO" id="GO:0008080">
    <property type="term" value="F:N-acetyltransferase activity"/>
    <property type="evidence" value="ECO:0007669"/>
    <property type="project" value="InterPro"/>
</dbReference>
<dbReference type="PROSITE" id="PS51186">
    <property type="entry name" value="GNAT"/>
    <property type="match status" value="1"/>
</dbReference>
<dbReference type="InterPro" id="IPR050769">
    <property type="entry name" value="NAT_camello-type"/>
</dbReference>
<dbReference type="Proteomes" id="UP000235015">
    <property type="component" value="Unassembled WGS sequence"/>
</dbReference>
<accession>A0A2N6D1B8</accession>
<dbReference type="InterPro" id="IPR000182">
    <property type="entry name" value="GNAT_dom"/>
</dbReference>
<evidence type="ECO:0000313" key="5">
    <source>
        <dbReference type="EMBL" id="PLX63485.1"/>
    </source>
</evidence>
<evidence type="ECO:0000259" key="3">
    <source>
        <dbReference type="PROSITE" id="PS50995"/>
    </source>
</evidence>
<dbReference type="SUPFAM" id="SSF46785">
    <property type="entry name" value="Winged helix' DNA-binding domain"/>
    <property type="match status" value="1"/>
</dbReference>
<sequence>MDLSAPRASCERRITAHLPGMYEFEHPENGRLFYLTQSTIWLHISCTGPGRTDDDRQPDSRQDRSDPRIQPLLYPPHRYPRRGFSRPTVQPARDPRAVRSGRGQQYYPTSLADYLRMDPGYVSRILAKLLDQGLLQRTPDPEDRRRKQLTLTPSGKTRLGTLDSLARENLQQLLKPLPPDQQDELISAMQRIRQLLEFDKQRAVLIRPLKLGDLGTIINRHAVLYADEYGWDQSFERTVLEVLSAFASHYDKQLEQGWVAEVGGQFAGSIFAVKEDDTTARLRALLVEPRFRGMLIGRQLIEQCVDFCRQSGYRKITLWTCSDLTQARKLYGKTGFSCTRAWQEKLFGTELTSECWDMDL</sequence>
<dbReference type="PANTHER" id="PTHR13947:SF37">
    <property type="entry name" value="LD18367P"/>
    <property type="match status" value="1"/>
</dbReference>
<dbReference type="InterPro" id="IPR036390">
    <property type="entry name" value="WH_DNA-bd_sf"/>
</dbReference>
<dbReference type="InterPro" id="IPR036388">
    <property type="entry name" value="WH-like_DNA-bd_sf"/>
</dbReference>
<dbReference type="EMBL" id="PKUN01000001">
    <property type="protein sequence ID" value="PLX63485.1"/>
    <property type="molecule type" value="Genomic_DNA"/>
</dbReference>
<dbReference type="Pfam" id="PF00583">
    <property type="entry name" value="Acetyltransf_1"/>
    <property type="match status" value="1"/>
</dbReference>
<evidence type="ECO:0000256" key="2">
    <source>
        <dbReference type="SAM" id="MobiDB-lite"/>
    </source>
</evidence>
<dbReference type="AlphaFoldDB" id="A0A2N6D1B8"/>
<evidence type="ECO:0000259" key="4">
    <source>
        <dbReference type="PROSITE" id="PS51186"/>
    </source>
</evidence>
<dbReference type="SMART" id="SM00347">
    <property type="entry name" value="HTH_MARR"/>
    <property type="match status" value="1"/>
</dbReference>
<dbReference type="SUPFAM" id="SSF55729">
    <property type="entry name" value="Acyl-CoA N-acyltransferases (Nat)"/>
    <property type="match status" value="1"/>
</dbReference>
<proteinExistence type="predicted"/>
<dbReference type="CDD" id="cd04301">
    <property type="entry name" value="NAT_SF"/>
    <property type="match status" value="1"/>
</dbReference>
<reference evidence="5 6" key="1">
    <citation type="submission" date="2017-11" db="EMBL/GenBank/DDBJ databases">
        <title>Genome-resolved metagenomics identifies genetic mobility, metabolic interactions, and unexpected diversity in perchlorate-reducing communities.</title>
        <authorList>
            <person name="Barnum T.P."/>
            <person name="Figueroa I.A."/>
            <person name="Carlstrom C.I."/>
            <person name="Lucas L.N."/>
            <person name="Engelbrektson A.L."/>
            <person name="Coates J.D."/>
        </authorList>
    </citation>
    <scope>NUCLEOTIDE SEQUENCE [LARGE SCALE GENOMIC DNA]</scope>
    <source>
        <strain evidence="5">BM301</strain>
    </source>
</reference>
<dbReference type="PRINTS" id="PR00598">
    <property type="entry name" value="HTHMARR"/>
</dbReference>
<dbReference type="Gene3D" id="3.40.630.30">
    <property type="match status" value="1"/>
</dbReference>
<gene>
    <name evidence="5" type="ORF">C0630_00855</name>
</gene>
<name>A0A2N6D1B8_9GAMM</name>
<feature type="domain" description="HTH marR-type" evidence="3">
    <location>
        <begin position="28"/>
        <end position="194"/>
    </location>
</feature>
<protein>
    <submittedName>
        <fullName evidence="5">MarR family transcriptional regulator</fullName>
    </submittedName>
</protein>
<feature type="compositionally biased region" description="Basic and acidic residues" evidence="2">
    <location>
        <begin position="51"/>
        <end position="67"/>
    </location>
</feature>
<dbReference type="GO" id="GO:0003700">
    <property type="term" value="F:DNA-binding transcription factor activity"/>
    <property type="evidence" value="ECO:0007669"/>
    <property type="project" value="InterPro"/>
</dbReference>
<dbReference type="InterPro" id="IPR000835">
    <property type="entry name" value="HTH_MarR-typ"/>
</dbReference>
<evidence type="ECO:0000256" key="1">
    <source>
        <dbReference type="ARBA" id="ARBA00022679"/>
    </source>
</evidence>